<keyword evidence="8" id="KW-1185">Reference proteome</keyword>
<gene>
    <name evidence="7" type="ORF">BIW11_03310</name>
</gene>
<reference evidence="7 8" key="1">
    <citation type="journal article" date="2017" name="Gigascience">
        <title>Draft genome of the honey bee ectoparasitic mite, Tropilaelaps mercedesae, is shaped by the parasitic life history.</title>
        <authorList>
            <person name="Dong X."/>
            <person name="Armstrong S.D."/>
            <person name="Xia D."/>
            <person name="Makepeace B.L."/>
            <person name="Darby A.C."/>
            <person name="Kadowaki T."/>
        </authorList>
    </citation>
    <scope>NUCLEOTIDE SEQUENCE [LARGE SCALE GENOMIC DNA]</scope>
    <source>
        <strain evidence="7">Wuxi-XJTLU</strain>
    </source>
</reference>
<evidence type="ECO:0000256" key="2">
    <source>
        <dbReference type="ARBA" id="ARBA00022692"/>
    </source>
</evidence>
<dbReference type="Proteomes" id="UP000192247">
    <property type="component" value="Unassembled WGS sequence"/>
</dbReference>
<evidence type="ECO:0000256" key="3">
    <source>
        <dbReference type="ARBA" id="ARBA00022989"/>
    </source>
</evidence>
<dbReference type="Pfam" id="PF13705">
    <property type="entry name" value="TRC8_N"/>
    <property type="match status" value="1"/>
</dbReference>
<evidence type="ECO:0000259" key="6">
    <source>
        <dbReference type="Pfam" id="PF13705"/>
    </source>
</evidence>
<evidence type="ECO:0000313" key="7">
    <source>
        <dbReference type="EMBL" id="OQR75113.1"/>
    </source>
</evidence>
<feature type="transmembrane region" description="Helical" evidence="5">
    <location>
        <begin position="307"/>
        <end position="328"/>
    </location>
</feature>
<keyword evidence="3 5" id="KW-1133">Transmembrane helix</keyword>
<dbReference type="STRING" id="418985.A0A1V9XNX7"/>
<accession>A0A1V9XNX7</accession>
<dbReference type="InParanoid" id="A0A1V9XNX7"/>
<name>A0A1V9XNX7_9ACAR</name>
<feature type="transmembrane region" description="Helical" evidence="5">
    <location>
        <begin position="425"/>
        <end position="443"/>
    </location>
</feature>
<keyword evidence="2 5" id="KW-0812">Transmembrane</keyword>
<feature type="domain" description="TRC8-like N-terminal" evidence="6">
    <location>
        <begin position="33"/>
        <end position="590"/>
    </location>
</feature>
<feature type="transmembrane region" description="Helical" evidence="5">
    <location>
        <begin position="540"/>
        <end position="559"/>
    </location>
</feature>
<dbReference type="InterPro" id="IPR025754">
    <property type="entry name" value="TRC8_N_dom"/>
</dbReference>
<evidence type="ECO:0000256" key="5">
    <source>
        <dbReference type="SAM" id="Phobius"/>
    </source>
</evidence>
<feature type="transmembrane region" description="Helical" evidence="5">
    <location>
        <begin position="348"/>
        <end position="375"/>
    </location>
</feature>
<evidence type="ECO:0000256" key="1">
    <source>
        <dbReference type="ARBA" id="ARBA00004141"/>
    </source>
</evidence>
<comment type="caution">
    <text evidence="7">The sequence shown here is derived from an EMBL/GenBank/DDBJ whole genome shotgun (WGS) entry which is preliminary data.</text>
</comment>
<dbReference type="AlphaFoldDB" id="A0A1V9XNX7"/>
<keyword evidence="4 5" id="KW-0472">Membrane</keyword>
<feature type="transmembrane region" description="Helical" evidence="5">
    <location>
        <begin position="493"/>
        <end position="520"/>
    </location>
</feature>
<evidence type="ECO:0000313" key="8">
    <source>
        <dbReference type="Proteomes" id="UP000192247"/>
    </source>
</evidence>
<dbReference type="EMBL" id="MNPL01006827">
    <property type="protein sequence ID" value="OQR75113.1"/>
    <property type="molecule type" value="Genomic_DNA"/>
</dbReference>
<dbReference type="OrthoDB" id="4348522at2759"/>
<protein>
    <submittedName>
        <fullName evidence="7">Synoviolin-like</fullName>
    </submittedName>
</protein>
<proteinExistence type="predicted"/>
<sequence>MAAPEVGGQGQPVGRRPAWQALSIGAGGGLADACLSVAMRVPGLFIIDHWWQHERIRALPQTLENTAVMQALLNSVGQGNPKLQTLTLGENAVIMKFIDMHKELNSSAPLCSNFGKLGRGHILVHGFLLLLLPIEHLRILYSHLLSGVLLFASHFISERYVVLEMSREVLRNASPLSEGLLLPETSHTLQRRSTVFDLPLASTASNSRHLATLICQVAISMAVLSFLERPSRSLQVVLCVHTLPVLARLADLPLETLPSLQTFGDALLCLAVLYHLCYKLPSLLDRIKETYTDAITIGHRGIDTMHLLSLLWGRLFVPAHFVVFWALSFCAKAAEGLSSDSAYSSRPLIFILQCMSALCCSPINLLATAVVVSCLSHLVIRGTKWFIGTAHEDNPLRPGWTQGVTMLLLGLQTGLMQVELPGRTLVLLVILFVVMSSLLQSILEITEPVVLSLNASHTLAWRRYVKVLLVCVLLFVLPLLLTFKLATILTIDAWVIMVLSTSVVTSVQAIGIMSVHTLFIYDGLHGRGVDLDDFLYMARALTKTLELLVSLLAVGVGAYDSSTGEWNPANLSILVVHTYCNIYRRIRVGWRSFLLRREASMKTDSLASPTVEQLAAHGDVC</sequence>
<dbReference type="GO" id="GO:0016020">
    <property type="term" value="C:membrane"/>
    <property type="evidence" value="ECO:0007669"/>
    <property type="project" value="UniProtKB-SubCell"/>
</dbReference>
<comment type="subcellular location">
    <subcellularLocation>
        <location evidence="1">Membrane</location>
        <topology evidence="1">Multi-pass membrane protein</topology>
    </subcellularLocation>
</comment>
<evidence type="ECO:0000256" key="4">
    <source>
        <dbReference type="ARBA" id="ARBA00023136"/>
    </source>
</evidence>
<feature type="non-terminal residue" evidence="7">
    <location>
        <position position="621"/>
    </location>
</feature>
<organism evidence="7 8">
    <name type="scientific">Tropilaelaps mercedesae</name>
    <dbReference type="NCBI Taxonomy" id="418985"/>
    <lineage>
        <taxon>Eukaryota</taxon>
        <taxon>Metazoa</taxon>
        <taxon>Ecdysozoa</taxon>
        <taxon>Arthropoda</taxon>
        <taxon>Chelicerata</taxon>
        <taxon>Arachnida</taxon>
        <taxon>Acari</taxon>
        <taxon>Parasitiformes</taxon>
        <taxon>Mesostigmata</taxon>
        <taxon>Gamasina</taxon>
        <taxon>Dermanyssoidea</taxon>
        <taxon>Laelapidae</taxon>
        <taxon>Tropilaelaps</taxon>
    </lineage>
</organism>
<feature type="transmembrane region" description="Helical" evidence="5">
    <location>
        <begin position="463"/>
        <end position="481"/>
    </location>
</feature>
<feature type="transmembrane region" description="Helical" evidence="5">
    <location>
        <begin position="139"/>
        <end position="157"/>
    </location>
</feature>